<accession>A0A2N8ZLS6</accession>
<organism evidence="1 2">
    <name type="scientific">Vibrio tapetis subsp. tapetis</name>
    <dbReference type="NCBI Taxonomy" id="1671868"/>
    <lineage>
        <taxon>Bacteria</taxon>
        <taxon>Pseudomonadati</taxon>
        <taxon>Pseudomonadota</taxon>
        <taxon>Gammaproteobacteria</taxon>
        <taxon>Vibrionales</taxon>
        <taxon>Vibrionaceae</taxon>
        <taxon>Vibrio</taxon>
    </lineage>
</organism>
<evidence type="ECO:0000313" key="2">
    <source>
        <dbReference type="Proteomes" id="UP000235828"/>
    </source>
</evidence>
<keyword evidence="2" id="KW-1185">Reference proteome</keyword>
<proteinExistence type="predicted"/>
<dbReference type="EMBL" id="LT960612">
    <property type="protein sequence ID" value="SON52864.1"/>
    <property type="molecule type" value="Genomic_DNA"/>
</dbReference>
<evidence type="ECO:0000313" key="1">
    <source>
        <dbReference type="EMBL" id="SON52864.1"/>
    </source>
</evidence>
<protein>
    <submittedName>
        <fullName evidence="1">Uncharacterized protein</fullName>
    </submittedName>
</protein>
<sequence length="71" mass="7573">MSPTNAIGPAIDTLEAVSNMMATHVSNCVRFTLIPKLIATSDPSENKLRDLALNKANANPTTLIGHNLCHC</sequence>
<dbReference type="Proteomes" id="UP000235828">
    <property type="component" value="Chromosome B"/>
</dbReference>
<gene>
    <name evidence="1" type="ORF">VTAP4600_B1253</name>
</gene>
<dbReference type="KEGG" id="vta:B1253"/>
<name>A0A2N8ZLS6_9VIBR</name>
<dbReference type="AlphaFoldDB" id="A0A2N8ZLS6"/>
<reference evidence="1 2" key="1">
    <citation type="submission" date="2017-10" db="EMBL/GenBank/DDBJ databases">
        <authorList>
            <person name="Banno H."/>
            <person name="Chua N.-H."/>
        </authorList>
    </citation>
    <scope>NUCLEOTIDE SEQUENCE [LARGE SCALE GENOMIC DNA]</scope>
    <source>
        <strain evidence="1">Vibrio tapetis CECT4600</strain>
    </source>
</reference>